<protein>
    <submittedName>
        <fullName evidence="1">Uncharacterized protein</fullName>
    </submittedName>
</protein>
<keyword evidence="2" id="KW-1185">Reference proteome</keyword>
<sequence length="102" mass="11260">MTLIESDNCNRRLRASVIKERAESYEKSEGCYIIVKNRRGARQGCSMSPSDFMVMLIPAVTAATHPNILSSSIFSGQLLVFSGLPGLVKRLVPPVLRVLYTC</sequence>
<comment type="caution">
    <text evidence="1">The sequence shown here is derived from an EMBL/GenBank/DDBJ whole genome shotgun (WGS) entry which is preliminary data.</text>
</comment>
<evidence type="ECO:0000313" key="2">
    <source>
        <dbReference type="Proteomes" id="UP000746747"/>
    </source>
</evidence>
<accession>A0A8J2PY18</accession>
<dbReference type="AlphaFoldDB" id="A0A8J2PY18"/>
<gene>
    <name evidence="1" type="ORF">CJOHNSTONI_LOCUS9263</name>
</gene>
<name>A0A8J2PY18_9BILA</name>
<reference evidence="1" key="1">
    <citation type="submission" date="2021-09" db="EMBL/GenBank/DDBJ databases">
        <authorList>
            <consortium name="Pathogen Informatics"/>
        </authorList>
    </citation>
    <scope>NUCLEOTIDE SEQUENCE</scope>
</reference>
<dbReference type="Proteomes" id="UP000746747">
    <property type="component" value="Unassembled WGS sequence"/>
</dbReference>
<proteinExistence type="predicted"/>
<evidence type="ECO:0000313" key="1">
    <source>
        <dbReference type="EMBL" id="CAG9539685.1"/>
    </source>
</evidence>
<dbReference type="EMBL" id="CAKAEH010001825">
    <property type="protein sequence ID" value="CAG9539685.1"/>
    <property type="molecule type" value="Genomic_DNA"/>
</dbReference>
<organism evidence="1 2">
    <name type="scientific">Cercopithifilaria johnstoni</name>
    <dbReference type="NCBI Taxonomy" id="2874296"/>
    <lineage>
        <taxon>Eukaryota</taxon>
        <taxon>Metazoa</taxon>
        <taxon>Ecdysozoa</taxon>
        <taxon>Nematoda</taxon>
        <taxon>Chromadorea</taxon>
        <taxon>Rhabditida</taxon>
        <taxon>Spirurina</taxon>
        <taxon>Spiruromorpha</taxon>
        <taxon>Filarioidea</taxon>
        <taxon>Onchocercidae</taxon>
        <taxon>Cercopithifilaria</taxon>
    </lineage>
</organism>